<evidence type="ECO:0000256" key="7">
    <source>
        <dbReference type="SAM" id="Coils"/>
    </source>
</evidence>
<evidence type="ECO:0000313" key="8">
    <source>
        <dbReference type="EMBL" id="EDO15967.1"/>
    </source>
</evidence>
<comment type="similarity">
    <text evidence="2 6">Belongs to the WD repeat IPI3/WDR18 family.</text>
</comment>
<dbReference type="GO" id="GO:0006364">
    <property type="term" value="P:rRNA processing"/>
    <property type="evidence" value="ECO:0007669"/>
    <property type="project" value="UniProtKB-UniRule"/>
</dbReference>
<dbReference type="AlphaFoldDB" id="A7TP57"/>
<dbReference type="SUPFAM" id="SSF50978">
    <property type="entry name" value="WD40 repeat-like"/>
    <property type="match status" value="1"/>
</dbReference>
<dbReference type="InterPro" id="IPR045227">
    <property type="entry name" value="WDR18/Ipi3/RID3"/>
</dbReference>
<dbReference type="GO" id="GO:0000027">
    <property type="term" value="P:ribosomal large subunit assembly"/>
    <property type="evidence" value="ECO:0007669"/>
    <property type="project" value="EnsemblFungi"/>
</dbReference>
<dbReference type="GeneID" id="5544083"/>
<dbReference type="GO" id="GO:0003682">
    <property type="term" value="F:chromatin binding"/>
    <property type="evidence" value="ECO:0007669"/>
    <property type="project" value="EnsemblFungi"/>
</dbReference>
<comment type="function">
    <text evidence="1 6">Component of the RIX1 complex required for processing of ITS2 sequences from 35S pre-rRNA.</text>
</comment>
<evidence type="ECO:0000256" key="1">
    <source>
        <dbReference type="ARBA" id="ARBA00002355"/>
    </source>
</evidence>
<dbReference type="GO" id="GO:0120330">
    <property type="term" value="C:rixosome complex"/>
    <property type="evidence" value="ECO:0007669"/>
    <property type="project" value="UniProtKB-UniRule"/>
</dbReference>
<reference evidence="8 9" key="1">
    <citation type="journal article" date="2007" name="Proc. Natl. Acad. Sci. U.S.A.">
        <title>Independent sorting-out of thousands of duplicated gene pairs in two yeast species descended from a whole-genome duplication.</title>
        <authorList>
            <person name="Scannell D.R."/>
            <person name="Frank A.C."/>
            <person name="Conant G.C."/>
            <person name="Byrne K.P."/>
            <person name="Woolfit M."/>
            <person name="Wolfe K.H."/>
        </authorList>
    </citation>
    <scope>NUCLEOTIDE SEQUENCE [LARGE SCALE GENOMIC DNA]</scope>
    <source>
        <strain evidence="9">ATCC 22028 / DSM 70294 / BCRC 21397 / CBS 2163 / NBRC 10782 / NRRL Y-8283 / UCD 57-17</strain>
    </source>
</reference>
<name>A7TP57_VANPO</name>
<dbReference type="PhylomeDB" id="A7TP57"/>
<keyword evidence="6" id="KW-0698">rRNA processing</keyword>
<dbReference type="PANTHER" id="PTHR18763:SF0">
    <property type="entry name" value="WD REPEAT-CONTAINING PROTEIN 18"/>
    <property type="match status" value="1"/>
</dbReference>
<keyword evidence="9" id="KW-1185">Reference proteome</keyword>
<dbReference type="InterPro" id="IPR015943">
    <property type="entry name" value="WD40/YVTN_repeat-like_dom_sf"/>
</dbReference>
<dbReference type="InParanoid" id="A7TP57"/>
<keyword evidence="3 6" id="KW-0853">WD repeat</keyword>
<evidence type="ECO:0000256" key="3">
    <source>
        <dbReference type="ARBA" id="ARBA00022574"/>
    </source>
</evidence>
<dbReference type="RefSeq" id="XP_001643825.1">
    <property type="nucleotide sequence ID" value="XM_001643775.1"/>
</dbReference>
<gene>
    <name evidence="8" type="ORF">Kpol_1044p27</name>
</gene>
<dbReference type="Gene3D" id="2.130.10.10">
    <property type="entry name" value="YVTN repeat-like/Quinoprotein amine dehydrogenase"/>
    <property type="match status" value="1"/>
</dbReference>
<evidence type="ECO:0000256" key="2">
    <source>
        <dbReference type="ARBA" id="ARBA00010143"/>
    </source>
</evidence>
<evidence type="ECO:0000256" key="5">
    <source>
        <dbReference type="ARBA" id="ARBA00026229"/>
    </source>
</evidence>
<dbReference type="STRING" id="436907.A7TP57"/>
<dbReference type="GO" id="GO:0005656">
    <property type="term" value="C:nuclear pre-replicative complex"/>
    <property type="evidence" value="ECO:0007669"/>
    <property type="project" value="EnsemblFungi"/>
</dbReference>
<keyword evidence="4" id="KW-0677">Repeat</keyword>
<dbReference type="KEGG" id="vpo:Kpol_1044p27"/>
<dbReference type="GO" id="GO:0030174">
    <property type="term" value="P:regulation of DNA-templated DNA replication initiation"/>
    <property type="evidence" value="ECO:0007669"/>
    <property type="project" value="EnsemblFungi"/>
</dbReference>
<keyword evidence="6" id="KW-0539">Nucleus</keyword>
<accession>A7TP57</accession>
<dbReference type="EMBL" id="DS480438">
    <property type="protein sequence ID" value="EDO15967.1"/>
    <property type="molecule type" value="Genomic_DNA"/>
</dbReference>
<dbReference type="Pfam" id="PF00400">
    <property type="entry name" value="WD40"/>
    <property type="match status" value="1"/>
</dbReference>
<dbReference type="InterPro" id="IPR036322">
    <property type="entry name" value="WD40_repeat_dom_sf"/>
</dbReference>
<dbReference type="OMA" id="WEAHYNK"/>
<evidence type="ECO:0000256" key="6">
    <source>
        <dbReference type="RuleBase" id="RU369067"/>
    </source>
</evidence>
<dbReference type="SMART" id="SM00320">
    <property type="entry name" value="WD40"/>
    <property type="match status" value="5"/>
</dbReference>
<evidence type="ECO:0000256" key="4">
    <source>
        <dbReference type="ARBA" id="ARBA00022737"/>
    </source>
</evidence>
<dbReference type="eggNOG" id="KOG0646">
    <property type="taxonomic scope" value="Eukaryota"/>
</dbReference>
<dbReference type="FunCoup" id="A7TP57">
    <property type="interactions" value="482"/>
</dbReference>
<feature type="coiled-coil region" evidence="7">
    <location>
        <begin position="483"/>
        <end position="517"/>
    </location>
</feature>
<evidence type="ECO:0000313" key="9">
    <source>
        <dbReference type="Proteomes" id="UP000000267"/>
    </source>
</evidence>
<keyword evidence="7" id="KW-0175">Coiled coil</keyword>
<organism evidence="9">
    <name type="scientific">Vanderwaltozyma polyspora (strain ATCC 22028 / DSM 70294 / BCRC 21397 / CBS 2163 / NBRC 10782 / NRRL Y-8283 / UCD 57-17)</name>
    <name type="common">Kluyveromyces polysporus</name>
    <dbReference type="NCBI Taxonomy" id="436907"/>
    <lineage>
        <taxon>Eukaryota</taxon>
        <taxon>Fungi</taxon>
        <taxon>Dikarya</taxon>
        <taxon>Ascomycota</taxon>
        <taxon>Saccharomycotina</taxon>
        <taxon>Saccharomycetes</taxon>
        <taxon>Saccharomycetales</taxon>
        <taxon>Saccharomycetaceae</taxon>
        <taxon>Vanderwaltozyma</taxon>
    </lineage>
</organism>
<dbReference type="Proteomes" id="UP000000267">
    <property type="component" value="Unassembled WGS sequence"/>
</dbReference>
<dbReference type="OrthoDB" id="756370at2759"/>
<comment type="subunit">
    <text evidence="6">Component of the RIX1 complex, composed of IPI1, RIX1/IPI2 and IPI3 in a 1:2:2 stoichiometry. The complex interacts (via RIX1) with MDN1 (via its hexameric AAA ATPase ring) and the pre-60S ribosome particles.</text>
</comment>
<proteinExistence type="inferred from homology"/>
<dbReference type="PANTHER" id="PTHR18763">
    <property type="entry name" value="WD-REPEAT PROTEIN 18"/>
    <property type="match status" value="1"/>
</dbReference>
<dbReference type="InterPro" id="IPR001680">
    <property type="entry name" value="WD40_rpt"/>
</dbReference>
<comment type="subcellular location">
    <subcellularLocation>
        <location evidence="6">Nucleus</location>
    </subcellularLocation>
</comment>
<protein>
    <recommendedName>
        <fullName evidence="5 6">Pre-rRNA-processing protein IPI3</fullName>
    </recommendedName>
</protein>
<sequence length="521" mass="57979">MDEQVIFTTSTTASVVDIHSFEQTNLRQCSTPGGNSIVKVSDKFVFVAQAQKALINVYNIQGDQKRESVEQRLPLPEMVSCLEVVEDQNNGFLPYLLLASTPTGKLYIWEISSGILLSVKPMAHYQAITKIKSILNGRYVITSGNDARVIIWQTMDLVTMEEPKPIAILHDHTLPVTDFQVSCTHGEYLSSSGVKLFTASQDATIRCYDLNMLGTQTNLKKKSTEKNKVQPRLLATFTLPYAVNSFAVDPADRALYVGTSNGCFNLSLFYPLSHNRIVNLLQPMSEISSSKGKIFTLTENVSGSNLQNVDELYSIGQLLVTKIIDLDVQCLQLSLDGTLLLIGDNTGKLSITEIYSKQILRTIQPLTTQQTILGKVTNIVINAEYNSSTNEQFTGGNKLQPGKTAIEKLPTLQRVIRDNSKLGQSHDVWHQVPTRESLVTPLSDFESYMDNLSNQESVFFTSGMNVTSNVPAVADQNVTETTDKAKDEEIAELKSNIETLTNAYKELRQMHEKLLNEHERV</sequence>
<dbReference type="HOGENOM" id="CLU_029749_4_0_1"/>
<dbReference type="GO" id="GO:0006267">
    <property type="term" value="P:pre-replicative complex assembly involved in nuclear cell cycle DNA replication"/>
    <property type="evidence" value="ECO:0007669"/>
    <property type="project" value="EnsemblFungi"/>
</dbReference>